<dbReference type="Proteomes" id="UP001286456">
    <property type="component" value="Unassembled WGS sequence"/>
</dbReference>
<comment type="similarity">
    <text evidence="1">Belongs to the methyltransferase superfamily. LaeA methyltransferase family.</text>
</comment>
<evidence type="ECO:0000313" key="2">
    <source>
        <dbReference type="EMBL" id="KAK3328064.1"/>
    </source>
</evidence>
<name>A0AAE0IN65_9PEZI</name>
<keyword evidence="2" id="KW-0489">Methyltransferase</keyword>
<dbReference type="GO" id="GO:0032259">
    <property type="term" value="P:methylation"/>
    <property type="evidence" value="ECO:0007669"/>
    <property type="project" value="UniProtKB-KW"/>
</dbReference>
<organism evidence="2 3">
    <name type="scientific">Cercophora scortea</name>
    <dbReference type="NCBI Taxonomy" id="314031"/>
    <lineage>
        <taxon>Eukaryota</taxon>
        <taxon>Fungi</taxon>
        <taxon>Dikarya</taxon>
        <taxon>Ascomycota</taxon>
        <taxon>Pezizomycotina</taxon>
        <taxon>Sordariomycetes</taxon>
        <taxon>Sordariomycetidae</taxon>
        <taxon>Sordariales</taxon>
        <taxon>Lasiosphaeriaceae</taxon>
        <taxon>Cercophora</taxon>
    </lineage>
</organism>
<dbReference type="Pfam" id="PF13489">
    <property type="entry name" value="Methyltransf_23"/>
    <property type="match status" value="1"/>
</dbReference>
<dbReference type="InterPro" id="IPR029063">
    <property type="entry name" value="SAM-dependent_MTases_sf"/>
</dbReference>
<gene>
    <name evidence="2" type="ORF">B0T19DRAFT_400862</name>
</gene>
<proteinExistence type="inferred from homology"/>
<accession>A0AAE0IN65</accession>
<dbReference type="GO" id="GO:0008168">
    <property type="term" value="F:methyltransferase activity"/>
    <property type="evidence" value="ECO:0007669"/>
    <property type="project" value="UniProtKB-KW"/>
</dbReference>
<dbReference type="PANTHER" id="PTHR43591:SF102">
    <property type="entry name" value="S-ADENOSYL-L-METHIONINE-DEPENDENT METHYLTRANSFERASE"/>
    <property type="match status" value="1"/>
</dbReference>
<protein>
    <submittedName>
        <fullName evidence="2">S-adenosyl-L-methionine-dependent methyltransferase</fullName>
    </submittedName>
</protein>
<evidence type="ECO:0000313" key="3">
    <source>
        <dbReference type="Proteomes" id="UP001286456"/>
    </source>
</evidence>
<evidence type="ECO:0000256" key="1">
    <source>
        <dbReference type="ARBA" id="ARBA00038158"/>
    </source>
</evidence>
<keyword evidence="2" id="KW-0808">Transferase</keyword>
<reference evidence="2" key="1">
    <citation type="journal article" date="2023" name="Mol. Phylogenet. Evol.">
        <title>Genome-scale phylogeny and comparative genomics of the fungal order Sordariales.</title>
        <authorList>
            <person name="Hensen N."/>
            <person name="Bonometti L."/>
            <person name="Westerberg I."/>
            <person name="Brannstrom I.O."/>
            <person name="Guillou S."/>
            <person name="Cros-Aarteil S."/>
            <person name="Calhoun S."/>
            <person name="Haridas S."/>
            <person name="Kuo A."/>
            <person name="Mondo S."/>
            <person name="Pangilinan J."/>
            <person name="Riley R."/>
            <person name="LaButti K."/>
            <person name="Andreopoulos B."/>
            <person name="Lipzen A."/>
            <person name="Chen C."/>
            <person name="Yan M."/>
            <person name="Daum C."/>
            <person name="Ng V."/>
            <person name="Clum A."/>
            <person name="Steindorff A."/>
            <person name="Ohm R.A."/>
            <person name="Martin F."/>
            <person name="Silar P."/>
            <person name="Natvig D.O."/>
            <person name="Lalanne C."/>
            <person name="Gautier V."/>
            <person name="Ament-Velasquez S.L."/>
            <person name="Kruys A."/>
            <person name="Hutchinson M.I."/>
            <person name="Powell A.J."/>
            <person name="Barry K."/>
            <person name="Miller A.N."/>
            <person name="Grigoriev I.V."/>
            <person name="Debuchy R."/>
            <person name="Gladieux P."/>
            <person name="Hiltunen Thoren M."/>
            <person name="Johannesson H."/>
        </authorList>
    </citation>
    <scope>NUCLEOTIDE SEQUENCE</scope>
    <source>
        <strain evidence="2">SMH4131-1</strain>
    </source>
</reference>
<dbReference type="SUPFAM" id="SSF53335">
    <property type="entry name" value="S-adenosyl-L-methionine-dependent methyltransferases"/>
    <property type="match status" value="1"/>
</dbReference>
<dbReference type="PANTHER" id="PTHR43591">
    <property type="entry name" value="METHYLTRANSFERASE"/>
    <property type="match status" value="1"/>
</dbReference>
<dbReference type="CDD" id="cd02440">
    <property type="entry name" value="AdoMet_MTases"/>
    <property type="match status" value="1"/>
</dbReference>
<keyword evidence="3" id="KW-1185">Reference proteome</keyword>
<dbReference type="Gene3D" id="3.40.50.150">
    <property type="entry name" value="Vaccinia Virus protein VP39"/>
    <property type="match status" value="1"/>
</dbReference>
<dbReference type="AlphaFoldDB" id="A0AAE0IN65"/>
<dbReference type="EMBL" id="JAUEPO010000003">
    <property type="protein sequence ID" value="KAK3328064.1"/>
    <property type="molecule type" value="Genomic_DNA"/>
</dbReference>
<reference evidence="2" key="2">
    <citation type="submission" date="2023-06" db="EMBL/GenBank/DDBJ databases">
        <authorList>
            <consortium name="Lawrence Berkeley National Laboratory"/>
            <person name="Haridas S."/>
            <person name="Hensen N."/>
            <person name="Bonometti L."/>
            <person name="Westerberg I."/>
            <person name="Brannstrom I.O."/>
            <person name="Guillou S."/>
            <person name="Cros-Aarteil S."/>
            <person name="Calhoun S."/>
            <person name="Kuo A."/>
            <person name="Mondo S."/>
            <person name="Pangilinan J."/>
            <person name="Riley R."/>
            <person name="Labutti K."/>
            <person name="Andreopoulos B."/>
            <person name="Lipzen A."/>
            <person name="Chen C."/>
            <person name="Yanf M."/>
            <person name="Daum C."/>
            <person name="Ng V."/>
            <person name="Clum A."/>
            <person name="Steindorff A."/>
            <person name="Ohm R."/>
            <person name="Martin F."/>
            <person name="Silar P."/>
            <person name="Natvig D."/>
            <person name="Lalanne C."/>
            <person name="Gautier V."/>
            <person name="Ament-Velasquez S.L."/>
            <person name="Kruys A."/>
            <person name="Hutchinson M.I."/>
            <person name="Powell A.J."/>
            <person name="Barry K."/>
            <person name="Miller A.N."/>
            <person name="Grigoriev I.V."/>
            <person name="Debuchy R."/>
            <person name="Gladieux P."/>
            <person name="Thoren M.H."/>
            <person name="Johannesson H."/>
        </authorList>
    </citation>
    <scope>NUCLEOTIDE SEQUENCE</scope>
    <source>
        <strain evidence="2">SMH4131-1</strain>
    </source>
</reference>
<sequence>MGSSNAPDHVEDQGLDVVTTVADSGPSPETNNVPVRPTVQEHVPMANRLSLESWGTGSMPGVPDVDEESNSYGRYDVEEIQSTKFSTSSIQSSIYHYVEENGRTYHRYKQGREQKEQDRLDLQHALFVMSTRGKIYLAPLKDDIKNILDIATGTGLWAIEMAQLFPNAKVLGTDLSPIQPLYVPENCSFEIDDAEDEWTFSTKFDYIHGRALLSCFKDPSAVIQQAYEALAPGGYLELQDGIFPMEYAGGPRPDCALHKWNELVIAGAEKTGRSWTNVQHYKRWLEEAGFEDVVERRLYYPTSPWPKGKYYKTIAAYFQEDLLIGLDALSLKVMGALGMSPDEIREFLVDVRKDLHDTSIHGYLRIVCVYGRKPGARAA</sequence>
<comment type="caution">
    <text evidence="2">The sequence shown here is derived from an EMBL/GenBank/DDBJ whole genome shotgun (WGS) entry which is preliminary data.</text>
</comment>